<feature type="transmembrane region" description="Helical" evidence="6">
    <location>
        <begin position="12"/>
        <end position="33"/>
    </location>
</feature>
<comment type="subcellular location">
    <subcellularLocation>
        <location evidence="1">Membrane</location>
    </subcellularLocation>
</comment>
<dbReference type="FunFam" id="1.10.287.950:FF:000001">
    <property type="entry name" value="Methyl-accepting chemotaxis sensory transducer"/>
    <property type="match status" value="1"/>
</dbReference>
<evidence type="ECO:0000256" key="4">
    <source>
        <dbReference type="PROSITE-ProRule" id="PRU00284"/>
    </source>
</evidence>
<sequence>MQWFKNATVFTQLLLGFSAVMVLLVLVGAIGLVEVRTENQHVVNLRDDQLPSVEHGLQMLAGLRAIRIGEWGAVASTSAEGDHSSDQILGAAITDYDKVAGQYEHLATSPEQKAAFERLHTMTPQYYDFDQKVRELAKQRKQAEAIELLHGPANALRKSMEKDVLALVDSDLQQAVEEGQAAEAAFSRAIVLIIGLAATAVLVAFALAMGIARRLSRQLGGEPRVAAAIAETIASGNVGITVPLRAGDRSSLMHSLGVMRDQLQSIVRGIKDSSASISASAGEIAQGNTDLSQRTEEQAASLEETASSMEQLTATVRQNADNARQATTLAGAASQVAQRGGDVIGRVVDTMHGISDSSAKVAEIIGVVEGIAFQTNILALNAAVEAARAGEQGRGFAVVAAEVRTLAQRSANAAKEIKELINESRERVGAGTNLVDEAGETIREIVQSVRRVTDIMSEISAASEEQSVGIEQINRAVAQMDQVTQQNAALVEEASAAAHSMSHQARELLGAVDVFKLGGTPQMAF</sequence>
<comment type="similarity">
    <text evidence="3">Belongs to the methyl-accepting chemotaxis (MCP) protein family.</text>
</comment>
<dbReference type="GO" id="GO:0004888">
    <property type="term" value="F:transmembrane signaling receptor activity"/>
    <property type="evidence" value="ECO:0007669"/>
    <property type="project" value="InterPro"/>
</dbReference>
<dbReference type="AlphaFoldDB" id="A0A6J5DKP4"/>
<gene>
    <name evidence="8" type="ORF">LMG29542_02227</name>
</gene>
<dbReference type="GO" id="GO:0005886">
    <property type="term" value="C:plasma membrane"/>
    <property type="evidence" value="ECO:0007669"/>
    <property type="project" value="TreeGrafter"/>
</dbReference>
<keyword evidence="9" id="KW-1185">Reference proteome</keyword>
<keyword evidence="6" id="KW-0812">Transmembrane</keyword>
<dbReference type="CDD" id="cd11386">
    <property type="entry name" value="MCP_signal"/>
    <property type="match status" value="1"/>
</dbReference>
<keyword evidence="2" id="KW-0488">Methylation</keyword>
<dbReference type="InterPro" id="IPR004090">
    <property type="entry name" value="Chemotax_Me-accpt_rcpt"/>
</dbReference>
<keyword evidence="4" id="KW-0807">Transducer</keyword>
<dbReference type="InterPro" id="IPR051310">
    <property type="entry name" value="MCP_chemotaxis"/>
</dbReference>
<dbReference type="EMBL" id="CADIKH010000009">
    <property type="protein sequence ID" value="CAB3754034.1"/>
    <property type="molecule type" value="Genomic_DNA"/>
</dbReference>
<dbReference type="Gene3D" id="1.10.287.950">
    <property type="entry name" value="Methyl-accepting chemotaxis protein"/>
    <property type="match status" value="1"/>
</dbReference>
<evidence type="ECO:0000259" key="7">
    <source>
        <dbReference type="PROSITE" id="PS50111"/>
    </source>
</evidence>
<dbReference type="PROSITE" id="PS50111">
    <property type="entry name" value="CHEMOTAXIS_TRANSDUC_2"/>
    <property type="match status" value="1"/>
</dbReference>
<dbReference type="Pfam" id="PF12729">
    <property type="entry name" value="4HB_MCP_1"/>
    <property type="match status" value="1"/>
</dbReference>
<dbReference type="InterPro" id="IPR004089">
    <property type="entry name" value="MCPsignal_dom"/>
</dbReference>
<dbReference type="SMART" id="SM00283">
    <property type="entry name" value="MA"/>
    <property type="match status" value="1"/>
</dbReference>
<dbReference type="GO" id="GO:0006935">
    <property type="term" value="P:chemotaxis"/>
    <property type="evidence" value="ECO:0007669"/>
    <property type="project" value="InterPro"/>
</dbReference>
<feature type="region of interest" description="Disordered" evidence="5">
    <location>
        <begin position="282"/>
        <end position="308"/>
    </location>
</feature>
<accession>A0A6J5DKP4</accession>
<evidence type="ECO:0000313" key="9">
    <source>
        <dbReference type="Proteomes" id="UP000494363"/>
    </source>
</evidence>
<evidence type="ECO:0000256" key="3">
    <source>
        <dbReference type="ARBA" id="ARBA00029447"/>
    </source>
</evidence>
<protein>
    <recommendedName>
        <fullName evidence="7">Methyl-accepting transducer domain-containing protein</fullName>
    </recommendedName>
</protein>
<evidence type="ECO:0000256" key="1">
    <source>
        <dbReference type="ARBA" id="ARBA00004370"/>
    </source>
</evidence>
<dbReference type="SUPFAM" id="SSF58104">
    <property type="entry name" value="Methyl-accepting chemotaxis protein (MCP) signaling domain"/>
    <property type="match status" value="1"/>
</dbReference>
<proteinExistence type="inferred from homology"/>
<dbReference type="PANTHER" id="PTHR43531">
    <property type="entry name" value="PROTEIN ICFG"/>
    <property type="match status" value="1"/>
</dbReference>
<dbReference type="Proteomes" id="UP000494363">
    <property type="component" value="Unassembled WGS sequence"/>
</dbReference>
<evidence type="ECO:0000313" key="8">
    <source>
        <dbReference type="EMBL" id="CAB3754034.1"/>
    </source>
</evidence>
<feature type="transmembrane region" description="Helical" evidence="6">
    <location>
        <begin position="189"/>
        <end position="212"/>
    </location>
</feature>
<dbReference type="PRINTS" id="PR00260">
    <property type="entry name" value="CHEMTRNSDUCR"/>
</dbReference>
<name>A0A6J5DKP4_9BURK</name>
<dbReference type="PANTHER" id="PTHR43531:SF14">
    <property type="entry name" value="METHYL-ACCEPTING CHEMOTAXIS PROTEIN I-RELATED"/>
    <property type="match status" value="1"/>
</dbReference>
<keyword evidence="6" id="KW-0472">Membrane</keyword>
<dbReference type="InterPro" id="IPR024478">
    <property type="entry name" value="HlyB_4HB_MCP"/>
</dbReference>
<organism evidence="8 9">
    <name type="scientific">Paraburkholderia humisilvae</name>
    <dbReference type="NCBI Taxonomy" id="627669"/>
    <lineage>
        <taxon>Bacteria</taxon>
        <taxon>Pseudomonadati</taxon>
        <taxon>Pseudomonadota</taxon>
        <taxon>Betaproteobacteria</taxon>
        <taxon>Burkholderiales</taxon>
        <taxon>Burkholderiaceae</taxon>
        <taxon>Paraburkholderia</taxon>
    </lineage>
</organism>
<evidence type="ECO:0000256" key="6">
    <source>
        <dbReference type="SAM" id="Phobius"/>
    </source>
</evidence>
<dbReference type="GO" id="GO:0007165">
    <property type="term" value="P:signal transduction"/>
    <property type="evidence" value="ECO:0007669"/>
    <property type="project" value="UniProtKB-KW"/>
</dbReference>
<evidence type="ECO:0000256" key="5">
    <source>
        <dbReference type="SAM" id="MobiDB-lite"/>
    </source>
</evidence>
<feature type="domain" description="Methyl-accepting transducer" evidence="7">
    <location>
        <begin position="273"/>
        <end position="502"/>
    </location>
</feature>
<dbReference type="RefSeq" id="WP_175226512.1">
    <property type="nucleotide sequence ID" value="NZ_CADIKH010000009.1"/>
</dbReference>
<dbReference type="Pfam" id="PF00015">
    <property type="entry name" value="MCPsignal"/>
    <property type="match status" value="1"/>
</dbReference>
<evidence type="ECO:0000256" key="2">
    <source>
        <dbReference type="ARBA" id="ARBA00022481"/>
    </source>
</evidence>
<reference evidence="8 9" key="1">
    <citation type="submission" date="2020-04" db="EMBL/GenBank/DDBJ databases">
        <authorList>
            <person name="De Canck E."/>
        </authorList>
    </citation>
    <scope>NUCLEOTIDE SEQUENCE [LARGE SCALE GENOMIC DNA]</scope>
    <source>
        <strain evidence="8 9">LMG 29542</strain>
    </source>
</reference>
<keyword evidence="6" id="KW-1133">Transmembrane helix</keyword>